<feature type="signal peptide" evidence="1">
    <location>
        <begin position="1"/>
        <end position="17"/>
    </location>
</feature>
<dbReference type="Proteomes" id="UP000305709">
    <property type="component" value="Unassembled WGS sequence"/>
</dbReference>
<proteinExistence type="predicted"/>
<evidence type="ECO:0000313" key="3">
    <source>
        <dbReference type="Proteomes" id="UP000305709"/>
    </source>
</evidence>
<reference evidence="2 3" key="1">
    <citation type="submission" date="2019-06" db="EMBL/GenBank/DDBJ databases">
        <authorList>
            <person name="Jiang L."/>
        </authorList>
    </citation>
    <scope>NUCLEOTIDE SEQUENCE [LARGE SCALE GENOMIC DNA]</scope>
    <source>
        <strain evidence="2 3">YIM 48858</strain>
    </source>
</reference>
<name>A0A5C4N6B5_9RHOB</name>
<dbReference type="AlphaFoldDB" id="A0A5C4N6B5"/>
<protein>
    <recommendedName>
        <fullName evidence="4">DUF3426 domain-containing protein</fullName>
    </recommendedName>
</protein>
<feature type="chain" id="PRO_5022968318" description="DUF3426 domain-containing protein" evidence="1">
    <location>
        <begin position="18"/>
        <end position="134"/>
    </location>
</feature>
<sequence>MRHALLVLVVLAGPALAENAATLSDCTVTQVAADRSLASCQVTNNSDRAIVSLQYAYRAVEEGRTTLWLERGYGEAERPPVEFILGRIEPGETAQVSLRVAPLPHGADPESVRYEFELLDARDVSSQPIVIGEQ</sequence>
<keyword evidence="1" id="KW-0732">Signal</keyword>
<dbReference type="RefSeq" id="WP_139084003.1">
    <property type="nucleotide sequence ID" value="NZ_VDFV01000094.1"/>
</dbReference>
<keyword evidence="3" id="KW-1185">Reference proteome</keyword>
<accession>A0A5C4N6B5</accession>
<evidence type="ECO:0000256" key="1">
    <source>
        <dbReference type="SAM" id="SignalP"/>
    </source>
</evidence>
<comment type="caution">
    <text evidence="2">The sequence shown here is derived from an EMBL/GenBank/DDBJ whole genome shotgun (WGS) entry which is preliminary data.</text>
</comment>
<evidence type="ECO:0008006" key="4">
    <source>
        <dbReference type="Google" id="ProtNLM"/>
    </source>
</evidence>
<organism evidence="2 3">
    <name type="scientific">Rubellimicrobium roseum</name>
    <dbReference type="NCBI Taxonomy" id="687525"/>
    <lineage>
        <taxon>Bacteria</taxon>
        <taxon>Pseudomonadati</taxon>
        <taxon>Pseudomonadota</taxon>
        <taxon>Alphaproteobacteria</taxon>
        <taxon>Rhodobacterales</taxon>
        <taxon>Roseobacteraceae</taxon>
        <taxon>Rubellimicrobium</taxon>
    </lineage>
</organism>
<dbReference type="EMBL" id="VDFV01000094">
    <property type="protein sequence ID" value="TNC59806.1"/>
    <property type="molecule type" value="Genomic_DNA"/>
</dbReference>
<evidence type="ECO:0000313" key="2">
    <source>
        <dbReference type="EMBL" id="TNC59806.1"/>
    </source>
</evidence>
<gene>
    <name evidence="2" type="ORF">FHG71_22540</name>
</gene>